<comment type="caution">
    <text evidence="1">The sequence shown here is derived from an EMBL/GenBank/DDBJ whole genome shotgun (WGS) entry which is preliminary data.</text>
</comment>
<organism evidence="1 2">
    <name type="scientific">Vermiconidia calcicola</name>
    <dbReference type="NCBI Taxonomy" id="1690605"/>
    <lineage>
        <taxon>Eukaryota</taxon>
        <taxon>Fungi</taxon>
        <taxon>Dikarya</taxon>
        <taxon>Ascomycota</taxon>
        <taxon>Pezizomycotina</taxon>
        <taxon>Dothideomycetes</taxon>
        <taxon>Dothideomycetidae</taxon>
        <taxon>Mycosphaerellales</taxon>
        <taxon>Extremaceae</taxon>
        <taxon>Vermiconidia</taxon>
    </lineage>
</organism>
<dbReference type="EMBL" id="JAUTXU010000085">
    <property type="protein sequence ID" value="KAK3710302.1"/>
    <property type="molecule type" value="Genomic_DNA"/>
</dbReference>
<reference evidence="1" key="1">
    <citation type="submission" date="2023-07" db="EMBL/GenBank/DDBJ databases">
        <title>Black Yeasts Isolated from many extreme environments.</title>
        <authorList>
            <person name="Coleine C."/>
            <person name="Stajich J.E."/>
            <person name="Selbmann L."/>
        </authorList>
    </citation>
    <scope>NUCLEOTIDE SEQUENCE</scope>
    <source>
        <strain evidence="1">CCFEE 5714</strain>
    </source>
</reference>
<name>A0ACC3N5B2_9PEZI</name>
<sequence length="945" mass="105058">MATTVGPAVPLGYDSGSWDTSLPFEELALLEELGLGAMTAGDDAFYASFDGQAMPNPHYVDIRSSINESTMTEHSSFDLGDDFGASDVPHPIAEDAIGSHLPYRQLAARFANRVEEVAGGSSSQSPGTDPMILTPASTLLDFTASTSDSNYPDSQETDEDNTSQISTSHTDGEYVVVPRHNFGPTAVYTSGRQTFMSNHPPPPSSSGASGASDAQHASRASSVAPSAVNYSGTASQWGAFTTADAFMNQRHNQQDGGISYDLLSVSATYHFQEPSYVSTRQGYTGEAFLTNATSALANDGLDAGFNANLPYCSVDENQMTAQDAYRFGSFVQPHPQWYQQQQSHLNASVQQQQQPQHMQAQQPAMHTDSGNNVRTNIESPPSSLGLPQQASFHASPAIAEQQALMLGSSVEPGPTAARRRVPTLPSTRASREPQPYQAMPPNSATQQARQPSITSAKKQPSPVASSSKRPLAKANPAPALADDTARQSQGGKARKGGRPKNSHLPEQVRQQSHRMRKEGSCWCCALQRDKCDEGAPCSRCVTKMQKRQMIYIDSCDRSKLPAFVHDFLPPQASMTLMHQKQTIEDTVKDQVLDWDQQHPIDIYLTSGYGPPLRWKLYEFKPRTNDLLGQFQYLQDPRTGVSQRYHKYSPPFGLIKLDASDDSQFEKYLDDLLSEEYLWEFGWTCFEEESQIDPDMFQATLLNLMCKLYQETQDYDLKHLLKDIIRMMMITYIMGHTLTILEETLPSVLGSVRHSPAGPRQQHTSPRLANRQLKFYFAVFRTNIYEKILKWQQGTLRDSAPREQSWLASFCAMLGFAMMLEEVQRTLLIQADAKAAKGEMTFTQANNEAENACERIDDRFKLLVGLFQCKYRDKKWGQNGSFGPATPQFSDLASRDFLGDARQLLESKKDHLVQRDHVPFALQNQCLYTSRLVARFLLPFLGLPRT</sequence>
<keyword evidence="2" id="KW-1185">Reference proteome</keyword>
<protein>
    <submittedName>
        <fullName evidence="1">Uncharacterized protein</fullName>
    </submittedName>
</protein>
<evidence type="ECO:0000313" key="2">
    <source>
        <dbReference type="Proteomes" id="UP001281147"/>
    </source>
</evidence>
<accession>A0ACC3N5B2</accession>
<dbReference type="Proteomes" id="UP001281147">
    <property type="component" value="Unassembled WGS sequence"/>
</dbReference>
<gene>
    <name evidence="1" type="ORF">LTR37_010368</name>
</gene>
<evidence type="ECO:0000313" key="1">
    <source>
        <dbReference type="EMBL" id="KAK3710302.1"/>
    </source>
</evidence>
<proteinExistence type="predicted"/>